<proteinExistence type="predicted"/>
<protein>
    <submittedName>
        <fullName evidence="2">Uncharacterized protein</fullName>
    </submittedName>
</protein>
<evidence type="ECO:0000313" key="2">
    <source>
        <dbReference type="EMBL" id="AVH79660.1"/>
    </source>
</evidence>
<reference evidence="2" key="1">
    <citation type="journal article" date="2018" name="Science">
        <title>Natural noncanonical protein splicing yields products with diverse ?-amino acid residues.</title>
        <authorList>
            <person name="Morinaka B.I."/>
            <person name="Lakis E."/>
            <person name="Verest M."/>
            <person name="Helf M.J."/>
            <person name="Scalvenzi T."/>
            <person name="Vagstad A.L."/>
            <person name="Sims J."/>
            <person name="Sunagawa S."/>
            <person name="Gugger M."/>
            <person name="Piel J."/>
        </authorList>
    </citation>
    <scope>NUCLEOTIDE SEQUENCE</scope>
    <source>
        <strain evidence="2">PCC 7121</strain>
    </source>
</reference>
<keyword evidence="1" id="KW-0472">Membrane</keyword>
<dbReference type="AlphaFoldDB" id="A0A2P0ZGS8"/>
<name>A0A2P0ZGS8_DESMC</name>
<accession>A0A2P0ZGS8</accession>
<keyword evidence="1" id="KW-0812">Transmembrane</keyword>
<sequence>MTNLRQIDPFMALLLGIAAGAAFLIGLYLGYKEHNDPRTNINQTLEEVIAAIERQPSTFTDNSR</sequence>
<keyword evidence="1" id="KW-1133">Transmembrane helix</keyword>
<evidence type="ECO:0000256" key="1">
    <source>
        <dbReference type="SAM" id="Phobius"/>
    </source>
</evidence>
<feature type="transmembrane region" description="Helical" evidence="1">
    <location>
        <begin position="12"/>
        <end position="31"/>
    </location>
</feature>
<dbReference type="EMBL" id="MG373779">
    <property type="protein sequence ID" value="AVH79660.1"/>
    <property type="molecule type" value="Genomic_DNA"/>
</dbReference>
<organism evidence="2">
    <name type="scientific">Desmonostoc muscorum PCC 7121</name>
    <dbReference type="NCBI Taxonomy" id="197230"/>
    <lineage>
        <taxon>Bacteria</taxon>
        <taxon>Bacillati</taxon>
        <taxon>Cyanobacteriota</taxon>
        <taxon>Cyanophyceae</taxon>
        <taxon>Nostocales</taxon>
        <taxon>Nostocaceae</taxon>
        <taxon>Desmonostoc</taxon>
    </lineage>
</organism>